<dbReference type="InterPro" id="IPR006644">
    <property type="entry name" value="Cadg"/>
</dbReference>
<dbReference type="SUPFAM" id="SSF56436">
    <property type="entry name" value="C-type lectin-like"/>
    <property type="match status" value="1"/>
</dbReference>
<dbReference type="GO" id="GO:0005509">
    <property type="term" value="F:calcium ion binding"/>
    <property type="evidence" value="ECO:0007669"/>
    <property type="project" value="InterPro"/>
</dbReference>
<evidence type="ECO:0000259" key="1">
    <source>
        <dbReference type="SMART" id="SM00736"/>
    </source>
</evidence>
<keyword evidence="3" id="KW-1185">Reference proteome</keyword>
<dbReference type="AlphaFoldDB" id="A0A7G1GAK5"/>
<dbReference type="RefSeq" id="WP_190615614.1">
    <property type="nucleotide sequence ID" value="NZ_AP018712.1"/>
</dbReference>
<evidence type="ECO:0000313" key="3">
    <source>
        <dbReference type="Proteomes" id="UP000516361"/>
    </source>
</evidence>
<protein>
    <recommendedName>
        <fullName evidence="1">Dystroglycan-type cadherin-like domain-containing protein</fullName>
    </recommendedName>
</protein>
<accession>A0A7G1GAK5</accession>
<dbReference type="Pfam" id="PF03781">
    <property type="entry name" value="FGE-sulfatase"/>
    <property type="match status" value="1"/>
</dbReference>
<dbReference type="SMART" id="SM00736">
    <property type="entry name" value="CADG"/>
    <property type="match status" value="1"/>
</dbReference>
<gene>
    <name evidence="2" type="ORF">OSSY52_06700</name>
</gene>
<dbReference type="InterPro" id="IPR013783">
    <property type="entry name" value="Ig-like_fold"/>
</dbReference>
<dbReference type="InterPro" id="IPR016187">
    <property type="entry name" value="CTDL_fold"/>
</dbReference>
<dbReference type="PANTHER" id="PTHR23150">
    <property type="entry name" value="SULFATASE MODIFYING FACTOR 1, 2"/>
    <property type="match status" value="1"/>
</dbReference>
<dbReference type="SUPFAM" id="SSF49313">
    <property type="entry name" value="Cadherin-like"/>
    <property type="match status" value="2"/>
</dbReference>
<dbReference type="Gene3D" id="3.90.1580.10">
    <property type="entry name" value="paralog of FGE (formylglycine-generating enzyme)"/>
    <property type="match status" value="1"/>
</dbReference>
<dbReference type="GO" id="GO:0120147">
    <property type="term" value="F:formylglycine-generating oxidase activity"/>
    <property type="evidence" value="ECO:0007669"/>
    <property type="project" value="TreeGrafter"/>
</dbReference>
<reference evidence="2 3" key="1">
    <citation type="submission" date="2018-06" db="EMBL/GenBank/DDBJ databases">
        <title>Genome sequencing of Oceanotoga sp. sy52.</title>
        <authorList>
            <person name="Mori K."/>
        </authorList>
    </citation>
    <scope>NUCLEOTIDE SEQUENCE [LARGE SCALE GENOMIC DNA]</scope>
    <source>
        <strain evidence="3">sy52</strain>
    </source>
</reference>
<dbReference type="Gene3D" id="2.60.40.10">
    <property type="entry name" value="Immunoglobulins"/>
    <property type="match status" value="2"/>
</dbReference>
<dbReference type="InterPro" id="IPR051043">
    <property type="entry name" value="Sulfatase_Mod_Factor_Kinase"/>
</dbReference>
<organism evidence="2 3">
    <name type="scientific">Tepiditoga spiralis</name>
    <dbReference type="NCBI Taxonomy" id="2108365"/>
    <lineage>
        <taxon>Bacteria</taxon>
        <taxon>Thermotogati</taxon>
        <taxon>Thermotogota</taxon>
        <taxon>Thermotogae</taxon>
        <taxon>Petrotogales</taxon>
        <taxon>Petrotogaceae</taxon>
        <taxon>Tepiditoga</taxon>
    </lineage>
</organism>
<name>A0A7G1GAK5_9BACT</name>
<proteinExistence type="predicted"/>
<feature type="domain" description="Dystroglycan-type cadherin-like" evidence="1">
    <location>
        <begin position="27"/>
        <end position="117"/>
    </location>
</feature>
<sequence length="453" mass="51009">MKFSVTDGINTTYQNVKIIVKEVDNPPQIEEIKDIVIKEGEKIEFTVNATDVDGDSLKVTAKNLPEGATFNSITRKFEWIPTYEQAGEYNVIFKVTDGITEVSKEVKIVVEEVDNSPVIDEIINTTINEGNILTFTISATDQDDDILTYWAENLPVGADFGEETHKFTWKPYYTQSGQYSITFNVSDGIITTSKTIVLNVLESEEPTTTKNSMVEIKNGSFEMGNGETSKPIHTVILNYDFYIGRYETTFNEYDKFCEDTGKNKPQYSGNRNNYPVIYISWTDANEYCNWLSDKEGLPKSYDSLGNFIDEKGSITTDLAKTYGYRLPTEAEWEYAAKGNENYLYSGSDNIDDVAWYSGNSDSKTHEVGQKMPNNFGIYDMSGNVWELVSDYYGSYSSSLEINPYNIDSTSGNRIRRGGSYNFGAGDAQVTGRKSISITDYGPNLGFRIVRTKK</sequence>
<dbReference type="Proteomes" id="UP000516361">
    <property type="component" value="Chromosome"/>
</dbReference>
<dbReference type="InterPro" id="IPR005532">
    <property type="entry name" value="SUMF_dom"/>
</dbReference>
<dbReference type="CDD" id="cd00146">
    <property type="entry name" value="PKD"/>
    <property type="match status" value="1"/>
</dbReference>
<dbReference type="InParanoid" id="A0A7G1GAK5"/>
<dbReference type="GO" id="GO:0016020">
    <property type="term" value="C:membrane"/>
    <property type="evidence" value="ECO:0007669"/>
    <property type="project" value="InterPro"/>
</dbReference>
<dbReference type="PANTHER" id="PTHR23150:SF19">
    <property type="entry name" value="FORMYLGLYCINE-GENERATING ENZYME"/>
    <property type="match status" value="1"/>
</dbReference>
<dbReference type="InterPro" id="IPR042095">
    <property type="entry name" value="SUMF_sf"/>
</dbReference>
<dbReference type="InterPro" id="IPR015919">
    <property type="entry name" value="Cadherin-like_sf"/>
</dbReference>
<dbReference type="EMBL" id="AP018712">
    <property type="protein sequence ID" value="BBE30529.1"/>
    <property type="molecule type" value="Genomic_DNA"/>
</dbReference>
<dbReference type="KEGG" id="ocy:OSSY52_06700"/>
<evidence type="ECO:0000313" key="2">
    <source>
        <dbReference type="EMBL" id="BBE30529.1"/>
    </source>
</evidence>
<dbReference type="Pfam" id="PF05345">
    <property type="entry name" value="He_PIG"/>
    <property type="match status" value="2"/>
</dbReference>